<dbReference type="EMBL" id="FOAZ01000007">
    <property type="protein sequence ID" value="SEL32701.1"/>
    <property type="molecule type" value="Genomic_DNA"/>
</dbReference>
<keyword evidence="3" id="KW-1185">Reference proteome</keyword>
<sequence>MKIQSIRLAALAAASAGAVLGTTTACISQGTTAPRASGSSSPTAGAGLPSFPTVSPQNWLLEEANASGQRTFTTRALASRAITVQLACAGGSDLAVSAEIFQGGAKPIYAINRQPCEGSIQKITLTTDGLAPLKIQTSPQAGSVYSLLITQG</sequence>
<keyword evidence="1" id="KW-0732">Signal</keyword>
<dbReference type="PROSITE" id="PS51257">
    <property type="entry name" value="PROKAR_LIPOPROTEIN"/>
    <property type="match status" value="1"/>
</dbReference>
<proteinExistence type="predicted"/>
<dbReference type="Proteomes" id="UP000183015">
    <property type="component" value="Unassembled WGS sequence"/>
</dbReference>
<evidence type="ECO:0000313" key="3">
    <source>
        <dbReference type="Proteomes" id="UP000183015"/>
    </source>
</evidence>
<dbReference type="STRING" id="235985.SAMN05414137_107291"/>
<protein>
    <submittedName>
        <fullName evidence="2">Uncharacterized protein</fullName>
    </submittedName>
</protein>
<accession>A0A1H7PAA6</accession>
<feature type="chain" id="PRO_5039025739" evidence="1">
    <location>
        <begin position="19"/>
        <end position="152"/>
    </location>
</feature>
<name>A0A1H7PAA6_STRJI</name>
<evidence type="ECO:0000313" key="2">
    <source>
        <dbReference type="EMBL" id="SEL32701.1"/>
    </source>
</evidence>
<organism evidence="2 3">
    <name type="scientific">Streptacidiphilus jiangxiensis</name>
    <dbReference type="NCBI Taxonomy" id="235985"/>
    <lineage>
        <taxon>Bacteria</taxon>
        <taxon>Bacillati</taxon>
        <taxon>Actinomycetota</taxon>
        <taxon>Actinomycetes</taxon>
        <taxon>Kitasatosporales</taxon>
        <taxon>Streptomycetaceae</taxon>
        <taxon>Streptacidiphilus</taxon>
    </lineage>
</organism>
<dbReference type="AlphaFoldDB" id="A0A1H7PAA6"/>
<reference evidence="3" key="1">
    <citation type="submission" date="2016-10" db="EMBL/GenBank/DDBJ databases">
        <authorList>
            <person name="Varghese N."/>
        </authorList>
    </citation>
    <scope>NUCLEOTIDE SEQUENCE [LARGE SCALE GENOMIC DNA]</scope>
    <source>
        <strain evidence="3">DSM 45096 / BCRC 16803 / CGMCC 4.1857 / CIP 109030 / JCM 12277 / KCTC 19219 / NBRC 100920 / 33214</strain>
    </source>
</reference>
<dbReference type="RefSeq" id="WP_143094376.1">
    <property type="nucleotide sequence ID" value="NZ_BBPN01000003.1"/>
</dbReference>
<evidence type="ECO:0000256" key="1">
    <source>
        <dbReference type="SAM" id="SignalP"/>
    </source>
</evidence>
<gene>
    <name evidence="2" type="ORF">SAMN05414137_107291</name>
</gene>
<feature type="signal peptide" evidence="1">
    <location>
        <begin position="1"/>
        <end position="18"/>
    </location>
</feature>